<feature type="region of interest" description="Disordered" evidence="4">
    <location>
        <begin position="97"/>
        <end position="117"/>
    </location>
</feature>
<organism evidence="6 7">
    <name type="scientific">Candidatus Eisenbergiella stercorigallinarum</name>
    <dbReference type="NCBI Taxonomy" id="2838557"/>
    <lineage>
        <taxon>Bacteria</taxon>
        <taxon>Bacillati</taxon>
        <taxon>Bacillota</taxon>
        <taxon>Clostridia</taxon>
        <taxon>Lachnospirales</taxon>
        <taxon>Lachnospiraceae</taxon>
        <taxon>Eisenbergiella</taxon>
    </lineage>
</organism>
<evidence type="ECO:0000259" key="5">
    <source>
        <dbReference type="SMART" id="SM00479"/>
    </source>
</evidence>
<evidence type="ECO:0000313" key="7">
    <source>
        <dbReference type="Proteomes" id="UP000823851"/>
    </source>
</evidence>
<evidence type="ECO:0000256" key="4">
    <source>
        <dbReference type="SAM" id="MobiDB-lite"/>
    </source>
</evidence>
<feature type="domain" description="Exonuclease" evidence="5">
    <location>
        <begin position="2"/>
        <end position="213"/>
    </location>
</feature>
<feature type="compositionally biased region" description="Basic residues" evidence="4">
    <location>
        <begin position="337"/>
        <end position="349"/>
    </location>
</feature>
<feature type="compositionally biased region" description="Basic and acidic residues" evidence="4">
    <location>
        <begin position="103"/>
        <end position="115"/>
    </location>
</feature>
<dbReference type="CDD" id="cd06133">
    <property type="entry name" value="ERI-1_3'hExo_like"/>
    <property type="match status" value="1"/>
</dbReference>
<evidence type="ECO:0000256" key="1">
    <source>
        <dbReference type="ARBA" id="ARBA00022722"/>
    </source>
</evidence>
<feature type="region of interest" description="Disordered" evidence="4">
    <location>
        <begin position="330"/>
        <end position="349"/>
    </location>
</feature>
<gene>
    <name evidence="6" type="ORF">H9912_10990</name>
</gene>
<protein>
    <submittedName>
        <fullName evidence="6">Exonuclease domain-containing protein</fullName>
    </submittedName>
</protein>
<dbReference type="InterPro" id="IPR051274">
    <property type="entry name" value="3-5_Exoribonuclease"/>
</dbReference>
<dbReference type="SUPFAM" id="SSF53098">
    <property type="entry name" value="Ribonuclease H-like"/>
    <property type="match status" value="1"/>
</dbReference>
<dbReference type="GO" id="GO:0003676">
    <property type="term" value="F:nucleic acid binding"/>
    <property type="evidence" value="ECO:0007669"/>
    <property type="project" value="InterPro"/>
</dbReference>
<sequence>MNYIVLDLEWNQGNEEKEKQRKDIPFEIIEIGAIKLDSRMEPAGSFHEMVKPQVYREMHRMTRQLLHMDMKQLQGGELFPDVMRRFLSWCGEAGEDGLPENGLRPEGKAAAEKRAPRNQPVEYRFATWGPQDLTELQRNMRFYGMELTGSGPVKFYDIQKLFSIAFEDKKSRRNLEYAVDFLKLPKDGAFHRALSDAYYAAMVLRQIRDPQVLQKVSFDTFRLPQNRKEEVRIVFDDYAKFISRRFDDKEQLLADREVTSTKCYLCHRNLKRKIKWFTPNGKHYYSLSLCDRHGYMKGKIRIRRAEEDGVYAVKTTKFITEEDAADLFRRRDAARGQGKRKGKKKENTR</sequence>
<evidence type="ECO:0000256" key="2">
    <source>
        <dbReference type="ARBA" id="ARBA00022801"/>
    </source>
</evidence>
<keyword evidence="3 6" id="KW-0269">Exonuclease</keyword>
<dbReference type="PANTHER" id="PTHR23044">
    <property type="entry name" value="3'-5' EXONUCLEASE ERI1-RELATED"/>
    <property type="match status" value="1"/>
</dbReference>
<dbReference type="InterPro" id="IPR036397">
    <property type="entry name" value="RNaseH_sf"/>
</dbReference>
<dbReference type="InterPro" id="IPR013520">
    <property type="entry name" value="Ribonucl_H"/>
</dbReference>
<reference evidence="6" key="1">
    <citation type="journal article" date="2021" name="PeerJ">
        <title>Extensive microbial diversity within the chicken gut microbiome revealed by metagenomics and culture.</title>
        <authorList>
            <person name="Gilroy R."/>
            <person name="Ravi A."/>
            <person name="Getino M."/>
            <person name="Pursley I."/>
            <person name="Horton D.L."/>
            <person name="Alikhan N.F."/>
            <person name="Baker D."/>
            <person name="Gharbi K."/>
            <person name="Hall N."/>
            <person name="Watson M."/>
            <person name="Adriaenssens E.M."/>
            <person name="Foster-Nyarko E."/>
            <person name="Jarju S."/>
            <person name="Secka A."/>
            <person name="Antonio M."/>
            <person name="Oren A."/>
            <person name="Chaudhuri R.R."/>
            <person name="La Ragione R."/>
            <person name="Hildebrand F."/>
            <person name="Pallen M.J."/>
        </authorList>
    </citation>
    <scope>NUCLEOTIDE SEQUENCE</scope>
    <source>
        <strain evidence="6">ChiHjej8B7-25341</strain>
    </source>
</reference>
<dbReference type="Gene3D" id="3.30.420.10">
    <property type="entry name" value="Ribonuclease H-like superfamily/Ribonuclease H"/>
    <property type="match status" value="1"/>
</dbReference>
<comment type="caution">
    <text evidence="6">The sequence shown here is derived from an EMBL/GenBank/DDBJ whole genome shotgun (WGS) entry which is preliminary data.</text>
</comment>
<proteinExistence type="predicted"/>
<keyword evidence="1" id="KW-0540">Nuclease</keyword>
<evidence type="ECO:0000313" key="6">
    <source>
        <dbReference type="EMBL" id="HJD32449.1"/>
    </source>
</evidence>
<dbReference type="InterPro" id="IPR012337">
    <property type="entry name" value="RNaseH-like_sf"/>
</dbReference>
<evidence type="ECO:0000256" key="3">
    <source>
        <dbReference type="ARBA" id="ARBA00022839"/>
    </source>
</evidence>
<keyword evidence="2" id="KW-0378">Hydrolase</keyword>
<dbReference type="GO" id="GO:0000175">
    <property type="term" value="F:3'-5'-RNA exonuclease activity"/>
    <property type="evidence" value="ECO:0007669"/>
    <property type="project" value="InterPro"/>
</dbReference>
<name>A0A9D2QZ62_9FIRM</name>
<dbReference type="SMART" id="SM00479">
    <property type="entry name" value="EXOIII"/>
    <property type="match status" value="1"/>
</dbReference>
<dbReference type="PANTHER" id="PTHR23044:SF61">
    <property type="entry name" value="3'-5' EXORIBONUCLEASE 1-RELATED"/>
    <property type="match status" value="1"/>
</dbReference>
<reference evidence="6" key="2">
    <citation type="submission" date="2021-04" db="EMBL/GenBank/DDBJ databases">
        <authorList>
            <person name="Gilroy R."/>
        </authorList>
    </citation>
    <scope>NUCLEOTIDE SEQUENCE</scope>
    <source>
        <strain evidence="6">ChiHjej8B7-25341</strain>
    </source>
</reference>
<dbReference type="AlphaFoldDB" id="A0A9D2QZ62"/>
<dbReference type="EMBL" id="DWUW01000314">
    <property type="protein sequence ID" value="HJD32449.1"/>
    <property type="molecule type" value="Genomic_DNA"/>
</dbReference>
<accession>A0A9D2QZ62</accession>
<dbReference type="InterPro" id="IPR047201">
    <property type="entry name" value="ERI-1_3'hExo-like"/>
</dbReference>
<dbReference type="Proteomes" id="UP000823851">
    <property type="component" value="Unassembled WGS sequence"/>
</dbReference>